<dbReference type="RefSeq" id="YP_009609418.1">
    <property type="nucleotide sequence ID" value="NC_041996.1"/>
</dbReference>
<sequence length="164" mass="18596">MSALVKYEIKFKRFVNGIWDEKFRVSTVEAENEFQAVWHLGTYNDDQNIEDVIVMVSSKNGNPSYFTKGSKFITNGGEEIIIEGITGAGTSYETAYDQHGHHRYSRRDVGRATGSSGNAPHNINMGVFWMRYDIDDPYDFIMQRKYSDNGNGVPSKETVKTCLS</sequence>
<evidence type="ECO:0000313" key="2">
    <source>
        <dbReference type="Proteomes" id="UP000225148"/>
    </source>
</evidence>
<name>A0A1Z1LXH0_9CAUD</name>
<protein>
    <submittedName>
        <fullName evidence="1">Uncharacterized protein</fullName>
    </submittedName>
</protein>
<dbReference type="Proteomes" id="UP000225148">
    <property type="component" value="Segment"/>
</dbReference>
<dbReference type="GeneID" id="40085502"/>
<reference evidence="1 2" key="1">
    <citation type="submission" date="2017-04" db="EMBL/GenBank/DDBJ databases">
        <title>Environmental T4-family bacteriophages evolve to escape abortive infection via multiple routes in a bacterial host employing altruistic suicide through Type III toxin-antitoxin systems.</title>
        <authorList>
            <person name="Chen B."/>
            <person name="Salmond G.P.C."/>
            <person name="Akusobi C."/>
            <person name="Fang X."/>
        </authorList>
    </citation>
    <scope>NUCLEOTIDE SEQUENCE [LARGE SCALE GENOMIC DNA]</scope>
</reference>
<dbReference type="EMBL" id="MF036690">
    <property type="protein sequence ID" value="ARW57516.1"/>
    <property type="molecule type" value="Genomic_DNA"/>
</dbReference>
<proteinExistence type="predicted"/>
<accession>A0A1Z1LXH0</accession>
<organism evidence="1 2">
    <name type="scientific">Serratia phage CHI14</name>
    <dbReference type="NCBI Taxonomy" id="2006941"/>
    <lineage>
        <taxon>Viruses</taxon>
        <taxon>Duplodnaviria</taxon>
        <taxon>Heunggongvirae</taxon>
        <taxon>Uroviricota</taxon>
        <taxon>Caudoviricetes</taxon>
        <taxon>Pantevenvirales</taxon>
        <taxon>Straboviridae</taxon>
        <taxon>Tevenvirinae</taxon>
        <taxon>Winklervirus</taxon>
        <taxon>Winklervirus chi14</taxon>
    </lineage>
</organism>
<dbReference type="KEGG" id="vg:40085502"/>
<dbReference type="OrthoDB" id="20819at10239"/>
<evidence type="ECO:0000313" key="1">
    <source>
        <dbReference type="EMBL" id="ARW57516.1"/>
    </source>
</evidence>
<keyword evidence="2" id="KW-1185">Reference proteome</keyword>